<dbReference type="InterPro" id="IPR017853">
    <property type="entry name" value="GH"/>
</dbReference>
<feature type="domain" description="Glycosyl hydrolase family 13 catalytic" evidence="12">
    <location>
        <begin position="97"/>
        <end position="418"/>
    </location>
</feature>
<dbReference type="SUPFAM" id="SSF81296">
    <property type="entry name" value="E set domains"/>
    <property type="match status" value="1"/>
</dbReference>
<dbReference type="EC" id="3.2.1.141" evidence="4 11"/>
<dbReference type="GO" id="GO:0033942">
    <property type="term" value="F:4-alpha-D-(1-&gt;4)-alpha-D-glucanotrehalose trehalohydrolase activity"/>
    <property type="evidence" value="ECO:0007669"/>
    <property type="project" value="UniProtKB-EC"/>
</dbReference>
<comment type="similarity">
    <text evidence="3">Belongs to the glycosyl hydrolase 13 family.</text>
</comment>
<evidence type="ECO:0000313" key="13">
    <source>
        <dbReference type="EMBL" id="MBJ7600890.1"/>
    </source>
</evidence>
<dbReference type="PANTHER" id="PTHR43651:SF11">
    <property type="entry name" value="MALTO-OLIGOSYLTREHALOSE TREHALOHYDROLASE"/>
    <property type="match status" value="1"/>
</dbReference>
<evidence type="ECO:0000256" key="3">
    <source>
        <dbReference type="ARBA" id="ARBA00008061"/>
    </source>
</evidence>
<keyword evidence="7" id="KW-0378">Hydrolase</keyword>
<dbReference type="CDD" id="cd11325">
    <property type="entry name" value="AmyAc_GTHase"/>
    <property type="match status" value="1"/>
</dbReference>
<evidence type="ECO:0000256" key="1">
    <source>
        <dbReference type="ARBA" id="ARBA00004496"/>
    </source>
</evidence>
<dbReference type="InterPro" id="IPR012768">
    <property type="entry name" value="Trehalose_TreZ"/>
</dbReference>
<sequence>MSRTRVWAPRAGRVELVAADRRAPMEGEPEGWWAAPGVAPGGDYAFSIDGGEALPDPRSPWQPAGVHRPSRALDHREFSWSDRGWRGRDLATAVLYELHVGTFTPEGTFEAAIGRLEHLVELGVDTVELMPVAEYPGDRGWGYDCVDLWAPHHAYGGPLGLKRLVDACHARGLAVALDVVYNHVGPEGNYLERFGPYFTRRHRTPWGKAINFDGRSSRAVRDFVIDNALTWLRDYHVDGLRLDAVHAIADSSRRHIVAELAERVHELGERLERRLWVVGEEPVINPRLLEFGLDGQWTDTLHHALHVLLTGERQGYYAPYGTVADLAGALLEPRSLGLPYTRFLGYSQNHDQVGNRGAGERLSQLVDGRRLCLAAALVLLSPFVPMIFMGEEWGASTPFLFFSDHRDPGIGRATSAGRVEEFKAFGWLPEEVPDPQAAPTFERSKLDWSEITAEPHRSLLEWYRRLIRLRGDVAGSPVEVAHEGATLTMRRGELRVICDFERGDVSVEGGVAARFPNA</sequence>
<evidence type="ECO:0000256" key="6">
    <source>
        <dbReference type="ARBA" id="ARBA00022490"/>
    </source>
</evidence>
<dbReference type="Pfam" id="PF00128">
    <property type="entry name" value="Alpha-amylase"/>
    <property type="match status" value="1"/>
</dbReference>
<evidence type="ECO:0000256" key="8">
    <source>
        <dbReference type="ARBA" id="ARBA00023277"/>
    </source>
</evidence>
<dbReference type="GO" id="GO:0005737">
    <property type="term" value="C:cytoplasm"/>
    <property type="evidence" value="ECO:0007669"/>
    <property type="project" value="UniProtKB-SubCell"/>
</dbReference>
<dbReference type="Gene3D" id="2.60.40.10">
    <property type="entry name" value="Immunoglobulins"/>
    <property type="match status" value="1"/>
</dbReference>
<reference evidence="13" key="1">
    <citation type="submission" date="2020-10" db="EMBL/GenBank/DDBJ databases">
        <title>Ca. Dormibacterota MAGs.</title>
        <authorList>
            <person name="Montgomery K."/>
        </authorList>
    </citation>
    <scope>NUCLEOTIDE SEQUENCE [LARGE SCALE GENOMIC DNA]</scope>
    <source>
        <strain evidence="13">SC8812_S17_10</strain>
    </source>
</reference>
<dbReference type="Proteomes" id="UP000612893">
    <property type="component" value="Unassembled WGS sequence"/>
</dbReference>
<gene>
    <name evidence="13" type="primary">treZ</name>
    <name evidence="13" type="ORF">JF922_22830</name>
</gene>
<evidence type="ECO:0000256" key="2">
    <source>
        <dbReference type="ARBA" id="ARBA00005199"/>
    </source>
</evidence>
<name>A0A934N521_9BACT</name>
<keyword evidence="9" id="KW-0326">Glycosidase</keyword>
<evidence type="ECO:0000256" key="11">
    <source>
        <dbReference type="NCBIfam" id="TIGR02402"/>
    </source>
</evidence>
<protein>
    <recommendedName>
        <fullName evidence="5 11">Malto-oligosyltrehalose trehalohydrolase</fullName>
        <ecNumber evidence="4 11">3.2.1.141</ecNumber>
    </recommendedName>
</protein>
<dbReference type="InterPro" id="IPR014756">
    <property type="entry name" value="Ig_E-set"/>
</dbReference>
<dbReference type="InterPro" id="IPR006047">
    <property type="entry name" value="GH13_cat_dom"/>
</dbReference>
<evidence type="ECO:0000259" key="12">
    <source>
        <dbReference type="SMART" id="SM00642"/>
    </source>
</evidence>
<evidence type="ECO:0000256" key="4">
    <source>
        <dbReference type="ARBA" id="ARBA00012268"/>
    </source>
</evidence>
<dbReference type="CDD" id="cd02853">
    <property type="entry name" value="E_set_MTHase_like_N"/>
    <property type="match status" value="1"/>
</dbReference>
<dbReference type="InterPro" id="IPR044901">
    <property type="entry name" value="Trehalose_TreZ_E-set_sf"/>
</dbReference>
<comment type="pathway">
    <text evidence="2">Glycan biosynthesis; trehalose biosynthesis.</text>
</comment>
<keyword evidence="6" id="KW-0963">Cytoplasm</keyword>
<keyword evidence="14" id="KW-1185">Reference proteome</keyword>
<dbReference type="Gene3D" id="3.20.20.80">
    <property type="entry name" value="Glycosidases"/>
    <property type="match status" value="1"/>
</dbReference>
<keyword evidence="8" id="KW-0119">Carbohydrate metabolism</keyword>
<dbReference type="SMART" id="SM00642">
    <property type="entry name" value="Aamy"/>
    <property type="match status" value="1"/>
</dbReference>
<comment type="catalytic activity">
    <reaction evidence="10">
        <text>hydrolysis of (1-&gt;4)-alpha-D-glucosidic linkage in 4-alpha-D-[(1-&gt;4)-alpha-D-glucanosyl]n trehalose to yield trehalose and (1-&gt;4)-alpha-D-glucan.</text>
        <dbReference type="EC" id="3.2.1.141"/>
    </reaction>
</comment>
<dbReference type="AlphaFoldDB" id="A0A934N521"/>
<dbReference type="PANTHER" id="PTHR43651">
    <property type="entry name" value="1,4-ALPHA-GLUCAN-BRANCHING ENZYME"/>
    <property type="match status" value="1"/>
</dbReference>
<evidence type="ECO:0000256" key="5">
    <source>
        <dbReference type="ARBA" id="ARBA00015938"/>
    </source>
</evidence>
<dbReference type="RefSeq" id="WP_338204871.1">
    <property type="nucleotide sequence ID" value="NZ_JAEKNR010000226.1"/>
</dbReference>
<dbReference type="SUPFAM" id="SSF51445">
    <property type="entry name" value="(Trans)glycosidases"/>
    <property type="match status" value="1"/>
</dbReference>
<evidence type="ECO:0000256" key="9">
    <source>
        <dbReference type="ARBA" id="ARBA00023295"/>
    </source>
</evidence>
<accession>A0A934N521</accession>
<dbReference type="EMBL" id="JAEKNR010000226">
    <property type="protein sequence ID" value="MBJ7600890.1"/>
    <property type="molecule type" value="Genomic_DNA"/>
</dbReference>
<evidence type="ECO:0000256" key="7">
    <source>
        <dbReference type="ARBA" id="ARBA00022801"/>
    </source>
</evidence>
<organism evidence="13 14">
    <name type="scientific">Candidatus Nephthysia bennettiae</name>
    <dbReference type="NCBI Taxonomy" id="3127016"/>
    <lineage>
        <taxon>Bacteria</taxon>
        <taxon>Bacillati</taxon>
        <taxon>Candidatus Dormiibacterota</taxon>
        <taxon>Candidatus Dormibacteria</taxon>
        <taxon>Candidatus Dormibacterales</taxon>
        <taxon>Candidatus Dormibacteraceae</taxon>
        <taxon>Candidatus Nephthysia</taxon>
    </lineage>
</organism>
<dbReference type="GO" id="GO:0005992">
    <property type="term" value="P:trehalose biosynthetic process"/>
    <property type="evidence" value="ECO:0007669"/>
    <property type="project" value="UniProtKB-UniRule"/>
</dbReference>
<comment type="caution">
    <text evidence="13">The sequence shown here is derived from an EMBL/GenBank/DDBJ whole genome shotgun (WGS) entry which is preliminary data.</text>
</comment>
<evidence type="ECO:0000256" key="10">
    <source>
        <dbReference type="ARBA" id="ARBA00034013"/>
    </source>
</evidence>
<dbReference type="InterPro" id="IPR013783">
    <property type="entry name" value="Ig-like_fold"/>
</dbReference>
<comment type="subcellular location">
    <subcellularLocation>
        <location evidence="1">Cytoplasm</location>
    </subcellularLocation>
</comment>
<proteinExistence type="inferred from homology"/>
<dbReference type="Gene3D" id="1.10.10.760">
    <property type="entry name" value="E-set domains of sugar-utilizing enzymes"/>
    <property type="match status" value="1"/>
</dbReference>
<evidence type="ECO:0000313" key="14">
    <source>
        <dbReference type="Proteomes" id="UP000612893"/>
    </source>
</evidence>
<dbReference type="NCBIfam" id="TIGR02402">
    <property type="entry name" value="trehalose_TreZ"/>
    <property type="match status" value="1"/>
</dbReference>